<feature type="compositionally biased region" description="Basic and acidic residues" evidence="1">
    <location>
        <begin position="21"/>
        <end position="32"/>
    </location>
</feature>
<proteinExistence type="predicted"/>
<accession>A0A061R9X4</accession>
<gene>
    <name evidence="2" type="ORF">TSPGSL018_10864</name>
</gene>
<feature type="region of interest" description="Disordered" evidence="1">
    <location>
        <begin position="13"/>
        <end position="45"/>
    </location>
</feature>
<evidence type="ECO:0000313" key="2">
    <source>
        <dbReference type="EMBL" id="JAC67554.1"/>
    </source>
</evidence>
<feature type="non-terminal residue" evidence="2">
    <location>
        <position position="1"/>
    </location>
</feature>
<protein>
    <submittedName>
        <fullName evidence="2">Uncharacterized protein</fullName>
    </submittedName>
</protein>
<organism evidence="2">
    <name type="scientific">Tetraselmis sp. GSL018</name>
    <dbReference type="NCBI Taxonomy" id="582737"/>
    <lineage>
        <taxon>Eukaryota</taxon>
        <taxon>Viridiplantae</taxon>
        <taxon>Chlorophyta</taxon>
        <taxon>core chlorophytes</taxon>
        <taxon>Chlorodendrophyceae</taxon>
        <taxon>Chlorodendrales</taxon>
        <taxon>Chlorodendraceae</taxon>
        <taxon>Tetraselmis</taxon>
    </lineage>
</organism>
<dbReference type="AlphaFoldDB" id="A0A061R9X4"/>
<reference evidence="2" key="1">
    <citation type="submission" date="2014-05" db="EMBL/GenBank/DDBJ databases">
        <title>The transcriptome of the halophilic microalga Tetraselmis sp. GSL018 isolated from the Great Salt Lake, Utah.</title>
        <authorList>
            <person name="Jinkerson R.E."/>
            <person name="D'Adamo S."/>
            <person name="Posewitz M.C."/>
        </authorList>
    </citation>
    <scope>NUCLEOTIDE SEQUENCE</scope>
    <source>
        <strain evidence="2">GSL018</strain>
    </source>
</reference>
<evidence type="ECO:0000256" key="1">
    <source>
        <dbReference type="SAM" id="MobiDB-lite"/>
    </source>
</evidence>
<name>A0A061R9X4_9CHLO</name>
<sequence>RQGRRARWQFSIGSRGRVHGRMGEPKGDRSLPGRELGMGRSRDMEGHCRQNIIRVDREEIPSPPQKMIELINDEVKE</sequence>
<dbReference type="EMBL" id="GBEZ01018937">
    <property type="protein sequence ID" value="JAC67554.1"/>
    <property type="molecule type" value="Transcribed_RNA"/>
</dbReference>